<protein>
    <submittedName>
        <fullName evidence="3">Phenazine biosynthesis protein</fullName>
    </submittedName>
</protein>
<dbReference type="InterPro" id="IPR003719">
    <property type="entry name" value="Phenazine_PhzF-like"/>
</dbReference>
<evidence type="ECO:0000313" key="3">
    <source>
        <dbReference type="EMBL" id="VVD76905.1"/>
    </source>
</evidence>
<evidence type="ECO:0000313" key="4">
    <source>
        <dbReference type="Proteomes" id="UP000366065"/>
    </source>
</evidence>
<dbReference type="EMBL" id="CABPRV010000002">
    <property type="protein sequence ID" value="VVD76905.1"/>
    <property type="molecule type" value="Genomic_DNA"/>
</dbReference>
<dbReference type="NCBIfam" id="TIGR00654">
    <property type="entry name" value="PhzF_family"/>
    <property type="match status" value="1"/>
</dbReference>
<keyword evidence="2" id="KW-0413">Isomerase</keyword>
<evidence type="ECO:0000256" key="1">
    <source>
        <dbReference type="ARBA" id="ARBA00008270"/>
    </source>
</evidence>
<evidence type="ECO:0000256" key="2">
    <source>
        <dbReference type="ARBA" id="ARBA00023235"/>
    </source>
</evidence>
<reference evidence="3 4" key="1">
    <citation type="submission" date="2019-08" db="EMBL/GenBank/DDBJ databases">
        <authorList>
            <person name="Peeters C."/>
        </authorList>
    </citation>
    <scope>NUCLEOTIDE SEQUENCE [LARGE SCALE GENOMIC DNA]</scope>
    <source>
        <strain evidence="3 4">LMG 20602</strain>
    </source>
</reference>
<sequence length="368" mass="39288">MAARHPACGAMLGKIPVPARIGTASLASIWPDRAVQMAQSEATVFFGPVILNPPAIPSVSHMPSLPNSPMGGPDSAGTSPDLRFVNVFSAGPNGGNPAPVVFDADALSSDEMKAIAARYGHESAFVCRAVDSRHTWRLRFFVPAHEMEMCGHATLGAMWLLREAGRWTSAKATVETLSGIVDVRFDEETRRIDVGQPRGIVEPIDDPQLIESICDVLRISPDDLSPLGIVNARTSRTKTLIPLRSVEALNALNPALNGVAALCDALDSTGLYPIAVERTQPLELHARQFPRASGYPEDAATGIAAAATLYGAIHYRWLTGNDSTMRVYQGFAMGRPSCIRVALRKPGEGSAGCWISGAVEFAMLEPHA</sequence>
<name>A0ABY6VQQ1_9BURK</name>
<comment type="similarity">
    <text evidence="1">Belongs to the PhzF family.</text>
</comment>
<comment type="caution">
    <text evidence="3">The sequence shown here is derived from an EMBL/GenBank/DDBJ whole genome shotgun (WGS) entry which is preliminary data.</text>
</comment>
<dbReference type="Pfam" id="PF02567">
    <property type="entry name" value="PhzC-PhzF"/>
    <property type="match status" value="1"/>
</dbReference>
<organism evidence="3 4">
    <name type="scientific">Pandoraea capi</name>
    <dbReference type="NCBI Taxonomy" id="2508286"/>
    <lineage>
        <taxon>Bacteria</taxon>
        <taxon>Pseudomonadati</taxon>
        <taxon>Pseudomonadota</taxon>
        <taxon>Betaproteobacteria</taxon>
        <taxon>Burkholderiales</taxon>
        <taxon>Burkholderiaceae</taxon>
        <taxon>Pandoraea</taxon>
    </lineage>
</organism>
<dbReference type="SUPFAM" id="SSF54506">
    <property type="entry name" value="Diaminopimelate epimerase-like"/>
    <property type="match status" value="1"/>
</dbReference>
<dbReference type="Gene3D" id="3.10.310.10">
    <property type="entry name" value="Diaminopimelate Epimerase, Chain A, domain 1"/>
    <property type="match status" value="2"/>
</dbReference>
<dbReference type="PANTHER" id="PTHR13774">
    <property type="entry name" value="PHENAZINE BIOSYNTHESIS PROTEIN"/>
    <property type="match status" value="1"/>
</dbReference>
<gene>
    <name evidence="3" type="ORF">PCA20602_00905</name>
</gene>
<dbReference type="PANTHER" id="PTHR13774:SF39">
    <property type="entry name" value="BIOSYNTHESIS PROTEIN, PUTATIVE-RELATED"/>
    <property type="match status" value="1"/>
</dbReference>
<dbReference type="Proteomes" id="UP000366065">
    <property type="component" value="Unassembled WGS sequence"/>
</dbReference>
<proteinExistence type="inferred from homology"/>
<accession>A0ABY6VQQ1</accession>
<keyword evidence="4" id="KW-1185">Reference proteome</keyword>